<feature type="chain" id="PRO_5030730952" evidence="1">
    <location>
        <begin position="21"/>
        <end position="986"/>
    </location>
</feature>
<sequence length="986" mass="105669">MHRGFLALALGAIPLTLALAAPQSPGQVSSEAFERSVRPVLAEKCLSCHGATQQLGGVRLDQTLSKDQAQKLVAAIGYTGAIKMPPAGKLPESERLALTSWAQSGAVAPPAPKLGGARAGAWPYSPVKISLAPPVAGARTDLDAFLLARLQKQGLGFAPKADKRTLIRRLSFDLTGLPPTPERVEAFIKDTRPDAYEKLADELLASSAYGERWGRHWLDVARYADSADARGLGSEGDISEAWRYRDWVIGALNADMPYTEFIKKQLAGDVLDGDPVPTGFLAIGNWGNGDADKDKILTDIADDQVDTTSKAFLGLTVGCARCHDHKFDPISTRDYYAMAGVFFSSHILPKLTPKGAGEVMLRIPLETPAQKAAREKLAVVEKQLTDERTAARKAVAQAWAREAAQGKIPTGSERRWQEFLALDGPPTLRTTMQRVGDIAGIEGVKGDKPAVSATVNTTNQAQRILTFTLPPRSVNLHPSPNAGVAAVWKAERTGTVAVEATLADADPACGDGFAWELRQDEKVLASGKVANGGTAPPLKREVSVKAGETLLLCVLPGGEYSCDTTTLTWKVGTDELTKDALTHAGQGSFGPWRFVDLGPVQRSPEASAVVAAWKSGDHAKALTLAATLPLEQSPFLPDSDSQLSAATQTQLAALERERTALQAQIPAVPQIANGIAEGGVPGTPHEGVHDVKVHKRGRYDNLGELVPRGAPVVLGGGPFKPTTGSGRRELAEWIASDKNPMTARVIANRLWQGHFGRGIVATPSNFGKLGEKATHPELLDYLARELVQSGWSLKALHKRIVTSDAYQQSSVPSARALAKDPDNKLLSRAPRRRLEAEALRDALLSASGKLDRTPGGLAYRDIATPRRTVYAMTIRSDRTGFGPLFDSADPTNSAEKRTVSTVAPQALYLLNSPFALEQAQALAARLKAHPGTDSERIVYAYKLLYSRPPSPKELALGQSFLAKLTPDGWEAYAQALLCANEFCYVD</sequence>
<dbReference type="AlphaFoldDB" id="A0A7W9SVL4"/>
<keyword evidence="5" id="KW-1185">Reference proteome</keyword>
<dbReference type="InterPro" id="IPR011444">
    <property type="entry name" value="DUF1549"/>
</dbReference>
<feature type="domain" description="DUF1553" evidence="3">
    <location>
        <begin position="726"/>
        <end position="960"/>
    </location>
</feature>
<name>A0A7W9SVL4_ARMRO</name>
<evidence type="ECO:0000256" key="1">
    <source>
        <dbReference type="SAM" id="SignalP"/>
    </source>
</evidence>
<reference evidence="4 5" key="1">
    <citation type="submission" date="2020-08" db="EMBL/GenBank/DDBJ databases">
        <title>Genomic Encyclopedia of Type Strains, Phase IV (KMG-IV): sequencing the most valuable type-strain genomes for metagenomic binning, comparative biology and taxonomic classification.</title>
        <authorList>
            <person name="Goeker M."/>
        </authorList>
    </citation>
    <scope>NUCLEOTIDE SEQUENCE [LARGE SCALE GENOMIC DNA]</scope>
    <source>
        <strain evidence="4 5">DSM 23562</strain>
    </source>
</reference>
<protein>
    <submittedName>
        <fullName evidence="4">Cytochrome c553</fullName>
    </submittedName>
</protein>
<accession>A0A7W9SVL4</accession>
<evidence type="ECO:0000313" key="5">
    <source>
        <dbReference type="Proteomes" id="UP000520814"/>
    </source>
</evidence>
<proteinExistence type="predicted"/>
<evidence type="ECO:0000313" key="4">
    <source>
        <dbReference type="EMBL" id="MBB6053675.1"/>
    </source>
</evidence>
<feature type="signal peptide" evidence="1">
    <location>
        <begin position="1"/>
        <end position="20"/>
    </location>
</feature>
<dbReference type="EMBL" id="JACHGW010000008">
    <property type="protein sequence ID" value="MBB6053675.1"/>
    <property type="molecule type" value="Genomic_DNA"/>
</dbReference>
<dbReference type="RefSeq" id="WP_184203768.1">
    <property type="nucleotide sequence ID" value="NZ_JACHGW010000008.1"/>
</dbReference>
<comment type="caution">
    <text evidence="4">The sequence shown here is derived from an EMBL/GenBank/DDBJ whole genome shotgun (WGS) entry which is preliminary data.</text>
</comment>
<dbReference type="PANTHER" id="PTHR35889">
    <property type="entry name" value="CYCLOINULO-OLIGOSACCHARIDE FRUCTANOTRANSFERASE-RELATED"/>
    <property type="match status" value="1"/>
</dbReference>
<dbReference type="SUPFAM" id="SSF46626">
    <property type="entry name" value="Cytochrome c"/>
    <property type="match status" value="1"/>
</dbReference>
<keyword evidence="1" id="KW-0732">Signal</keyword>
<organism evidence="4 5">
    <name type="scientific">Armatimonas rosea</name>
    <dbReference type="NCBI Taxonomy" id="685828"/>
    <lineage>
        <taxon>Bacteria</taxon>
        <taxon>Bacillati</taxon>
        <taxon>Armatimonadota</taxon>
        <taxon>Armatimonadia</taxon>
        <taxon>Armatimonadales</taxon>
        <taxon>Armatimonadaceae</taxon>
        <taxon>Armatimonas</taxon>
    </lineage>
</organism>
<dbReference type="InterPro" id="IPR022655">
    <property type="entry name" value="DUF1553"/>
</dbReference>
<dbReference type="Pfam" id="PF07583">
    <property type="entry name" value="PSCyt2"/>
    <property type="match status" value="1"/>
</dbReference>
<dbReference type="InterPro" id="IPR036909">
    <property type="entry name" value="Cyt_c-like_dom_sf"/>
</dbReference>
<evidence type="ECO:0000259" key="3">
    <source>
        <dbReference type="Pfam" id="PF07587"/>
    </source>
</evidence>
<gene>
    <name evidence="4" type="ORF">HNQ39_005517</name>
</gene>
<dbReference type="GO" id="GO:0009055">
    <property type="term" value="F:electron transfer activity"/>
    <property type="evidence" value="ECO:0007669"/>
    <property type="project" value="InterPro"/>
</dbReference>
<dbReference type="GO" id="GO:0020037">
    <property type="term" value="F:heme binding"/>
    <property type="evidence" value="ECO:0007669"/>
    <property type="project" value="InterPro"/>
</dbReference>
<evidence type="ECO:0000259" key="2">
    <source>
        <dbReference type="Pfam" id="PF07583"/>
    </source>
</evidence>
<feature type="domain" description="DUF1549" evidence="2">
    <location>
        <begin position="142"/>
        <end position="344"/>
    </location>
</feature>
<dbReference type="Pfam" id="PF07587">
    <property type="entry name" value="PSD1"/>
    <property type="match status" value="1"/>
</dbReference>
<dbReference type="Proteomes" id="UP000520814">
    <property type="component" value="Unassembled WGS sequence"/>
</dbReference>
<dbReference type="PANTHER" id="PTHR35889:SF3">
    <property type="entry name" value="F-BOX DOMAIN-CONTAINING PROTEIN"/>
    <property type="match status" value="1"/>
</dbReference>